<dbReference type="OrthoDB" id="2587424at2"/>
<dbReference type="InterPro" id="IPR012312">
    <property type="entry name" value="Hemerythrin-like"/>
</dbReference>
<comment type="caution">
    <text evidence="2">The sequence shown here is derived from an EMBL/GenBank/DDBJ whole genome shotgun (WGS) entry which is preliminary data.</text>
</comment>
<gene>
    <name evidence="2" type="ORF">A8708_33460</name>
</gene>
<accession>A0A198AMF3</accession>
<evidence type="ECO:0000313" key="3">
    <source>
        <dbReference type="Proteomes" id="UP000078454"/>
    </source>
</evidence>
<proteinExistence type="predicted"/>
<dbReference type="Pfam" id="PF01814">
    <property type="entry name" value="Hemerythrin"/>
    <property type="match status" value="1"/>
</dbReference>
<reference evidence="2 3" key="1">
    <citation type="submission" date="2016-05" db="EMBL/GenBank/DDBJ databases">
        <title>Paenibacillus sp. 1ZS3-15 nov., isolated from the rhizosphere soil.</title>
        <authorList>
            <person name="Zhang X.X."/>
            <person name="Zhang J."/>
        </authorList>
    </citation>
    <scope>NUCLEOTIDE SEQUENCE [LARGE SCALE GENOMIC DNA]</scope>
    <source>
        <strain evidence="2 3">1ZS3-15</strain>
    </source>
</reference>
<dbReference type="STRING" id="1850517.A8708_33460"/>
<dbReference type="AlphaFoldDB" id="A0A198AMF3"/>
<protein>
    <recommendedName>
        <fullName evidence="1">Hemerythrin-like domain-containing protein</fullName>
    </recommendedName>
</protein>
<organism evidence="2 3">
    <name type="scientific">Paenibacillus oryzisoli</name>
    <dbReference type="NCBI Taxonomy" id="1850517"/>
    <lineage>
        <taxon>Bacteria</taxon>
        <taxon>Bacillati</taxon>
        <taxon>Bacillota</taxon>
        <taxon>Bacilli</taxon>
        <taxon>Bacillales</taxon>
        <taxon>Paenibacillaceae</taxon>
        <taxon>Paenibacillus</taxon>
    </lineage>
</organism>
<name>A0A198AMF3_9BACL</name>
<feature type="domain" description="Hemerythrin-like" evidence="1">
    <location>
        <begin position="24"/>
        <end position="168"/>
    </location>
</feature>
<sequence length="180" mass="20403">MAINSTMNRVGIASSNPVELEYATDRLIAEHEALRSALRKMEAGAKEVMLADDLVRGVQIVQELRKQASLFVKELERHSEWEEHDLFPFLAGYVHRESVPSILPSFWVLERDHELGVSFIQSFQDMSKEVRLAAGRKQIAEAAGHLVQACLILNDHLTMEEQLVFPLAEKVLTDLESFFS</sequence>
<evidence type="ECO:0000313" key="2">
    <source>
        <dbReference type="EMBL" id="OAS22083.1"/>
    </source>
</evidence>
<keyword evidence="3" id="KW-1185">Reference proteome</keyword>
<dbReference type="Proteomes" id="UP000078454">
    <property type="component" value="Unassembled WGS sequence"/>
</dbReference>
<dbReference type="Gene3D" id="1.20.120.520">
    <property type="entry name" value="nmb1532 protein domain like"/>
    <property type="match status" value="1"/>
</dbReference>
<dbReference type="EMBL" id="LYPB01000046">
    <property type="protein sequence ID" value="OAS22083.1"/>
    <property type="molecule type" value="Genomic_DNA"/>
</dbReference>
<evidence type="ECO:0000259" key="1">
    <source>
        <dbReference type="Pfam" id="PF01814"/>
    </source>
</evidence>
<dbReference type="RefSeq" id="WP_068662223.1">
    <property type="nucleotide sequence ID" value="NZ_LYPB01000046.1"/>
</dbReference>